<keyword evidence="7" id="KW-0732">Signal</keyword>
<evidence type="ECO:0000256" key="1">
    <source>
        <dbReference type="ARBA" id="ARBA00009865"/>
    </source>
</evidence>
<gene>
    <name evidence="8" type="ORF">ESB00_10775</name>
</gene>
<comment type="similarity">
    <text evidence="1 6">Belongs to the glycosyl hydrolase 43 family.</text>
</comment>
<feature type="active site" description="Proton donor" evidence="4">
    <location>
        <position position="216"/>
    </location>
</feature>
<feature type="chain" id="PRO_5020408875" evidence="7">
    <location>
        <begin position="29"/>
        <end position="520"/>
    </location>
</feature>
<dbReference type="OrthoDB" id="181757at2"/>
<keyword evidence="3 6" id="KW-0326">Glycosidase</keyword>
<dbReference type="GO" id="GO:0004553">
    <property type="term" value="F:hydrolase activity, hydrolyzing O-glycosyl compounds"/>
    <property type="evidence" value="ECO:0007669"/>
    <property type="project" value="InterPro"/>
</dbReference>
<dbReference type="EMBL" id="SDHX01000001">
    <property type="protein sequence ID" value="RXK56326.1"/>
    <property type="molecule type" value="Genomic_DNA"/>
</dbReference>
<evidence type="ECO:0000256" key="4">
    <source>
        <dbReference type="PIRSR" id="PIRSR606710-1"/>
    </source>
</evidence>
<dbReference type="InterPro" id="IPR013320">
    <property type="entry name" value="ConA-like_dom_sf"/>
</dbReference>
<comment type="caution">
    <text evidence="8">The sequence shown here is derived from an EMBL/GenBank/DDBJ whole genome shotgun (WGS) entry which is preliminary data.</text>
</comment>
<dbReference type="InterPro" id="IPR006710">
    <property type="entry name" value="Glyco_hydro_43"/>
</dbReference>
<dbReference type="AlphaFoldDB" id="A0A4Q1CBN2"/>
<dbReference type="PANTHER" id="PTHR42812:SF2">
    <property type="entry name" value="XYLOSIDASE_ARABINOSIDASE"/>
    <property type="match status" value="1"/>
</dbReference>
<protein>
    <submittedName>
        <fullName evidence="8">Xylosidase</fullName>
    </submittedName>
</protein>
<dbReference type="RefSeq" id="WP_129047694.1">
    <property type="nucleotide sequence ID" value="NZ_SDHX01000001.1"/>
</dbReference>
<dbReference type="SUPFAM" id="SSF49899">
    <property type="entry name" value="Concanavalin A-like lectins/glucanases"/>
    <property type="match status" value="1"/>
</dbReference>
<evidence type="ECO:0000256" key="6">
    <source>
        <dbReference type="RuleBase" id="RU361187"/>
    </source>
</evidence>
<dbReference type="InterPro" id="IPR051795">
    <property type="entry name" value="Glycosyl_Hydrlase_43"/>
</dbReference>
<keyword evidence="9" id="KW-1185">Reference proteome</keyword>
<dbReference type="Proteomes" id="UP000290218">
    <property type="component" value="Unassembled WGS sequence"/>
</dbReference>
<evidence type="ECO:0000256" key="2">
    <source>
        <dbReference type="ARBA" id="ARBA00022801"/>
    </source>
</evidence>
<dbReference type="CDD" id="cd09002">
    <property type="entry name" value="GH43_XYL-like"/>
    <property type="match status" value="1"/>
</dbReference>
<dbReference type="Pfam" id="PF04616">
    <property type="entry name" value="Glyco_hydro_43"/>
    <property type="match status" value="1"/>
</dbReference>
<feature type="active site" description="Proton acceptor" evidence="4">
    <location>
        <position position="57"/>
    </location>
</feature>
<feature type="site" description="Important for catalytic activity, responsible for pKa modulation of the active site Glu and correct orientation of both the proton donor and substrate" evidence="5">
    <location>
        <position position="161"/>
    </location>
</feature>
<dbReference type="SUPFAM" id="SSF75005">
    <property type="entry name" value="Arabinanase/levansucrase/invertase"/>
    <property type="match status" value="1"/>
</dbReference>
<evidence type="ECO:0000313" key="9">
    <source>
        <dbReference type="Proteomes" id="UP000290218"/>
    </source>
</evidence>
<sequence length="520" mass="57427">MNSIAAMIHRGWFCLALTLSAGLGAVHASPAKIESQWQPDQGDGTFRNPILAGHWHDPTVLRVNADYYMTHCEHDSRGPIIWHSRDLVNWRPLVRIESLAGLGNIWATDFIHHDGTYYLYAPLMLPNGPDGRLRFSNYVVTAKHPQGPWSQPVDLGFGGIDPGHVVDRDGRRYIYVNEGKVVPLSPDGLRATGELTKVYDGWPIPKDWVVECECLESPKLFWRGEYCYMVSAMGGTAGPSTSHLIVVARARSALGPWENSPHNPMLRTSRRDEPWWSQGHGTLIDATDGSWWVMYHAIQNGRRSLGRNTLLLPVTWTDDGWPVIPEGINPQDTLRKPPGENVGHGMALSDDFASSDVGIQWDPLEPVPDFASRYVSGGGLLRMQAKGVSVADAARLTVLPANRSFEVQVCLEVPTGAEAGLTILSGDTAGPGLALHGDGKLYHPRRGKPQAPGNFAGQRVWLKIRNLDHDVSLYHSTDGRNWEKFAWGASLSSEATARVALYAFGEGEARFHSFRYRGLP</sequence>
<dbReference type="Gene3D" id="2.115.10.20">
    <property type="entry name" value="Glycosyl hydrolase domain, family 43"/>
    <property type="match status" value="1"/>
</dbReference>
<keyword evidence="2 6" id="KW-0378">Hydrolase</keyword>
<feature type="signal peptide" evidence="7">
    <location>
        <begin position="1"/>
        <end position="28"/>
    </location>
</feature>
<name>A0A4Q1CBN2_9BACT</name>
<dbReference type="InterPro" id="IPR023296">
    <property type="entry name" value="Glyco_hydro_beta-prop_sf"/>
</dbReference>
<dbReference type="Gene3D" id="2.60.120.200">
    <property type="match status" value="1"/>
</dbReference>
<organism evidence="8 9">
    <name type="scientific">Oleiharenicola lentus</name>
    <dbReference type="NCBI Taxonomy" id="2508720"/>
    <lineage>
        <taxon>Bacteria</taxon>
        <taxon>Pseudomonadati</taxon>
        <taxon>Verrucomicrobiota</taxon>
        <taxon>Opitutia</taxon>
        <taxon>Opitutales</taxon>
        <taxon>Opitutaceae</taxon>
        <taxon>Oleiharenicola</taxon>
    </lineage>
</organism>
<reference evidence="8 9" key="1">
    <citation type="submission" date="2019-01" db="EMBL/GenBank/DDBJ databases">
        <title>Lacunisphaera sp. strain TWA-58.</title>
        <authorList>
            <person name="Chen W.-M."/>
        </authorList>
    </citation>
    <scope>NUCLEOTIDE SEQUENCE [LARGE SCALE GENOMIC DNA]</scope>
    <source>
        <strain evidence="8 9">TWA-58</strain>
    </source>
</reference>
<evidence type="ECO:0000256" key="3">
    <source>
        <dbReference type="ARBA" id="ARBA00023295"/>
    </source>
</evidence>
<evidence type="ECO:0000256" key="7">
    <source>
        <dbReference type="SAM" id="SignalP"/>
    </source>
</evidence>
<dbReference type="PANTHER" id="PTHR42812">
    <property type="entry name" value="BETA-XYLOSIDASE"/>
    <property type="match status" value="1"/>
</dbReference>
<evidence type="ECO:0000256" key="5">
    <source>
        <dbReference type="PIRSR" id="PIRSR606710-2"/>
    </source>
</evidence>
<evidence type="ECO:0000313" key="8">
    <source>
        <dbReference type="EMBL" id="RXK56326.1"/>
    </source>
</evidence>
<accession>A0A4Q1CBN2</accession>
<proteinExistence type="inferred from homology"/>
<dbReference type="GO" id="GO:0005975">
    <property type="term" value="P:carbohydrate metabolic process"/>
    <property type="evidence" value="ECO:0007669"/>
    <property type="project" value="InterPro"/>
</dbReference>